<gene>
    <name evidence="2" type="ORF">OHU69_07440</name>
</gene>
<dbReference type="EMBL" id="CP108195">
    <property type="protein sequence ID" value="WTS10915.1"/>
    <property type="molecule type" value="Genomic_DNA"/>
</dbReference>
<organism evidence="2">
    <name type="scientific">Streptomyces sp. NBC_00119</name>
    <dbReference type="NCBI Taxonomy" id="2975659"/>
    <lineage>
        <taxon>Bacteria</taxon>
        <taxon>Bacillati</taxon>
        <taxon>Actinomycetota</taxon>
        <taxon>Actinomycetes</taxon>
        <taxon>Kitasatosporales</taxon>
        <taxon>Streptomycetaceae</taxon>
        <taxon>Streptomyces</taxon>
    </lineage>
</organism>
<sequence>MVQYTAPDAAETLLLAWRRTSRHGSPQPPVRLRGLTPQSRYRDARTGAVHHAAVLTEYGMHLDLPPGDWSSAAVHLIRETEG</sequence>
<reference evidence="2" key="1">
    <citation type="submission" date="2022-10" db="EMBL/GenBank/DDBJ databases">
        <title>The complete genomes of actinobacterial strains from the NBC collection.</title>
        <authorList>
            <person name="Joergensen T.S."/>
            <person name="Alvarez Arevalo M."/>
            <person name="Sterndorff E.B."/>
            <person name="Faurdal D."/>
            <person name="Vuksanovic O."/>
            <person name="Mourched A.-S."/>
            <person name="Charusanti P."/>
            <person name="Shaw S."/>
            <person name="Blin K."/>
            <person name="Weber T."/>
        </authorList>
    </citation>
    <scope>NUCLEOTIDE SEQUENCE</scope>
    <source>
        <strain evidence="2">NBC_00119</strain>
    </source>
</reference>
<proteinExistence type="predicted"/>
<feature type="domain" description="Glycosyl hydrolase family 36 C-terminal" evidence="1">
    <location>
        <begin position="2"/>
        <end position="76"/>
    </location>
</feature>
<dbReference type="InterPro" id="IPR013780">
    <property type="entry name" value="Glyco_hydro_b"/>
</dbReference>
<name>A0AAU1TZV7_9ACTN</name>
<evidence type="ECO:0000259" key="1">
    <source>
        <dbReference type="Pfam" id="PF16874"/>
    </source>
</evidence>
<protein>
    <submittedName>
        <fullName evidence="2">GH36 C-terminal domain-containing protein</fullName>
    </submittedName>
</protein>
<dbReference type="InterPro" id="IPR031705">
    <property type="entry name" value="Glyco_hydro_36_C"/>
</dbReference>
<dbReference type="Gene3D" id="2.60.40.1180">
    <property type="entry name" value="Golgi alpha-mannosidase II"/>
    <property type="match status" value="1"/>
</dbReference>
<dbReference type="AlphaFoldDB" id="A0AAU1TZV7"/>
<dbReference type="Pfam" id="PF16874">
    <property type="entry name" value="Glyco_hydro_36C"/>
    <property type="match status" value="1"/>
</dbReference>
<accession>A0AAU1TZV7</accession>
<evidence type="ECO:0000313" key="2">
    <source>
        <dbReference type="EMBL" id="WTS10915.1"/>
    </source>
</evidence>